<dbReference type="EMBL" id="KB467976">
    <property type="protein sequence ID" value="PCH39226.1"/>
    <property type="molecule type" value="Genomic_DNA"/>
</dbReference>
<protein>
    <submittedName>
        <fullName evidence="1">Uncharacterized protein</fullName>
    </submittedName>
</protein>
<accession>A0A2H3JAJ6</accession>
<reference evidence="1 2" key="1">
    <citation type="journal article" date="2012" name="Science">
        <title>The Paleozoic origin of enzymatic lignin decomposition reconstructed from 31 fungal genomes.</title>
        <authorList>
            <person name="Floudas D."/>
            <person name="Binder M."/>
            <person name="Riley R."/>
            <person name="Barry K."/>
            <person name="Blanchette R.A."/>
            <person name="Henrissat B."/>
            <person name="Martinez A.T."/>
            <person name="Otillar R."/>
            <person name="Spatafora J.W."/>
            <person name="Yadav J.S."/>
            <person name="Aerts A."/>
            <person name="Benoit I."/>
            <person name="Boyd A."/>
            <person name="Carlson A."/>
            <person name="Copeland A."/>
            <person name="Coutinho P.M."/>
            <person name="de Vries R.P."/>
            <person name="Ferreira P."/>
            <person name="Findley K."/>
            <person name="Foster B."/>
            <person name="Gaskell J."/>
            <person name="Glotzer D."/>
            <person name="Gorecki P."/>
            <person name="Heitman J."/>
            <person name="Hesse C."/>
            <person name="Hori C."/>
            <person name="Igarashi K."/>
            <person name="Jurgens J.A."/>
            <person name="Kallen N."/>
            <person name="Kersten P."/>
            <person name="Kohler A."/>
            <person name="Kuees U."/>
            <person name="Kumar T.K.A."/>
            <person name="Kuo A."/>
            <person name="LaButti K."/>
            <person name="Larrondo L.F."/>
            <person name="Lindquist E."/>
            <person name="Ling A."/>
            <person name="Lombard V."/>
            <person name="Lucas S."/>
            <person name="Lundell T."/>
            <person name="Martin R."/>
            <person name="McLaughlin D.J."/>
            <person name="Morgenstern I."/>
            <person name="Morin E."/>
            <person name="Murat C."/>
            <person name="Nagy L.G."/>
            <person name="Nolan M."/>
            <person name="Ohm R.A."/>
            <person name="Patyshakuliyeva A."/>
            <person name="Rokas A."/>
            <person name="Ruiz-Duenas F.J."/>
            <person name="Sabat G."/>
            <person name="Salamov A."/>
            <person name="Samejima M."/>
            <person name="Schmutz J."/>
            <person name="Slot J.C."/>
            <person name="St John F."/>
            <person name="Stenlid J."/>
            <person name="Sun H."/>
            <person name="Sun S."/>
            <person name="Syed K."/>
            <person name="Tsang A."/>
            <person name="Wiebenga A."/>
            <person name="Young D."/>
            <person name="Pisabarro A."/>
            <person name="Eastwood D.C."/>
            <person name="Martin F."/>
            <person name="Cullen D."/>
            <person name="Grigoriev I.V."/>
            <person name="Hibbett D.S."/>
        </authorList>
    </citation>
    <scope>NUCLEOTIDE SEQUENCE [LARGE SCALE GENOMIC DNA]</scope>
    <source>
        <strain evidence="1 2">MD-104</strain>
    </source>
</reference>
<keyword evidence="2" id="KW-1185">Reference proteome</keyword>
<name>A0A2H3JAJ6_WOLCO</name>
<organism evidence="1 2">
    <name type="scientific">Wolfiporia cocos (strain MD-104)</name>
    <name type="common">Brown rot fungus</name>
    <dbReference type="NCBI Taxonomy" id="742152"/>
    <lineage>
        <taxon>Eukaryota</taxon>
        <taxon>Fungi</taxon>
        <taxon>Dikarya</taxon>
        <taxon>Basidiomycota</taxon>
        <taxon>Agaricomycotina</taxon>
        <taxon>Agaricomycetes</taxon>
        <taxon>Polyporales</taxon>
        <taxon>Phaeolaceae</taxon>
        <taxon>Wolfiporia</taxon>
    </lineage>
</organism>
<dbReference type="Proteomes" id="UP000218811">
    <property type="component" value="Unassembled WGS sequence"/>
</dbReference>
<gene>
    <name evidence="1" type="ORF">WOLCODRAFT_158769</name>
</gene>
<dbReference type="STRING" id="742152.A0A2H3JAJ6"/>
<dbReference type="Gene3D" id="3.40.50.300">
    <property type="entry name" value="P-loop containing nucleotide triphosphate hydrolases"/>
    <property type="match status" value="1"/>
</dbReference>
<sequence>MPFGGVTYDKADVELMLRHTQAAVLNPEVPAENLLQLSSEVLQDCAAEMALPFSKNAVCIDLSGPTLTDLSFVDLPGTIQNADDAVV</sequence>
<dbReference type="AlphaFoldDB" id="A0A2H3JAJ6"/>
<dbReference type="OMA" id="QDCAAEM"/>
<evidence type="ECO:0000313" key="1">
    <source>
        <dbReference type="EMBL" id="PCH39226.1"/>
    </source>
</evidence>
<evidence type="ECO:0000313" key="2">
    <source>
        <dbReference type="Proteomes" id="UP000218811"/>
    </source>
</evidence>
<dbReference type="InterPro" id="IPR027417">
    <property type="entry name" value="P-loop_NTPase"/>
</dbReference>
<proteinExistence type="predicted"/>
<dbReference type="OrthoDB" id="2790356at2759"/>